<dbReference type="HAMAP" id="MF_01204">
    <property type="entry name" value="Oxidoreductase_RutE_HadB"/>
    <property type="match status" value="1"/>
</dbReference>
<feature type="domain" description="Nitroreductase" evidence="6">
    <location>
        <begin position="24"/>
        <end position="176"/>
    </location>
</feature>
<evidence type="ECO:0000256" key="3">
    <source>
        <dbReference type="ARBA" id="ARBA00022857"/>
    </source>
</evidence>
<evidence type="ECO:0000256" key="4">
    <source>
        <dbReference type="ARBA" id="ARBA00023002"/>
    </source>
</evidence>
<dbReference type="InterPro" id="IPR050461">
    <property type="entry name" value="Nitroreductase_HadB/RutE"/>
</dbReference>
<keyword evidence="4 5" id="KW-0560">Oxidoreductase</keyword>
<dbReference type="Pfam" id="PF00881">
    <property type="entry name" value="Nitroreductase"/>
    <property type="match status" value="1"/>
</dbReference>
<dbReference type="Gene3D" id="3.40.109.10">
    <property type="entry name" value="NADH Oxidase"/>
    <property type="match status" value="1"/>
</dbReference>
<dbReference type="InterPro" id="IPR000415">
    <property type="entry name" value="Nitroreductase-like"/>
</dbReference>
<organism evidence="7 8">
    <name type="scientific">Pseudoduganella namucuonensis</name>
    <dbReference type="NCBI Taxonomy" id="1035707"/>
    <lineage>
        <taxon>Bacteria</taxon>
        <taxon>Pseudomonadati</taxon>
        <taxon>Pseudomonadota</taxon>
        <taxon>Betaproteobacteria</taxon>
        <taxon>Burkholderiales</taxon>
        <taxon>Oxalobacteraceae</taxon>
        <taxon>Telluria group</taxon>
        <taxon>Pseudoduganella</taxon>
    </lineage>
</organism>
<evidence type="ECO:0000313" key="8">
    <source>
        <dbReference type="Proteomes" id="UP000199391"/>
    </source>
</evidence>
<dbReference type="OrthoDB" id="9784375at2"/>
<dbReference type="AlphaFoldDB" id="A0A1I7LP37"/>
<gene>
    <name evidence="7" type="ORF">SAMN05216552_103414</name>
</gene>
<dbReference type="EC" id="1.-.-.-" evidence="5"/>
<keyword evidence="2 5" id="KW-0288">FMN</keyword>
<dbReference type="RefSeq" id="WP_093558771.1">
    <property type="nucleotide sequence ID" value="NZ_FPBO01000034.1"/>
</dbReference>
<dbReference type="Proteomes" id="UP000199391">
    <property type="component" value="Unassembled WGS sequence"/>
</dbReference>
<dbReference type="NCBIfam" id="NF003768">
    <property type="entry name" value="PRK05365.1"/>
    <property type="match status" value="1"/>
</dbReference>
<dbReference type="PANTHER" id="PTHR43543">
    <property type="entry name" value="MALONIC SEMIALDEHYDE REDUCTASE RUTE-RELATED"/>
    <property type="match status" value="1"/>
</dbReference>
<dbReference type="CDD" id="cd02148">
    <property type="entry name" value="RutE-like"/>
    <property type="match status" value="1"/>
</dbReference>
<evidence type="ECO:0000256" key="5">
    <source>
        <dbReference type="HAMAP-Rule" id="MF_01204"/>
    </source>
</evidence>
<proteinExistence type="inferred from homology"/>
<keyword evidence="3 5" id="KW-0521">NADP</keyword>
<keyword evidence="1 5" id="KW-0285">Flavoprotein</keyword>
<dbReference type="InterPro" id="IPR023936">
    <property type="entry name" value="RutE-like"/>
</dbReference>
<dbReference type="EMBL" id="FPBO01000034">
    <property type="protein sequence ID" value="SFV11452.1"/>
    <property type="molecule type" value="Genomic_DNA"/>
</dbReference>
<dbReference type="GO" id="GO:0016491">
    <property type="term" value="F:oxidoreductase activity"/>
    <property type="evidence" value="ECO:0007669"/>
    <property type="project" value="UniProtKB-UniRule"/>
</dbReference>
<name>A0A1I7LP37_9BURK</name>
<evidence type="ECO:0000259" key="6">
    <source>
        <dbReference type="Pfam" id="PF00881"/>
    </source>
</evidence>
<comment type="similarity">
    <text evidence="5">Belongs to the nitroreductase family. HadB/RutE subfamily.</text>
</comment>
<protein>
    <recommendedName>
        <fullName evidence="5">Putative NADH dehydrogenase/NAD(P)H nitroreductase SAMN05216552_103414</fullName>
        <ecNumber evidence="5">1.-.-.-</ecNumber>
    </recommendedName>
</protein>
<accession>A0A1I7LP37</accession>
<dbReference type="STRING" id="1035707.SAMN05216552_103414"/>
<dbReference type="InterPro" id="IPR029479">
    <property type="entry name" value="Nitroreductase"/>
</dbReference>
<comment type="cofactor">
    <cofactor evidence="5">
        <name>FMN</name>
        <dbReference type="ChEBI" id="CHEBI:58210"/>
    </cofactor>
</comment>
<dbReference type="SUPFAM" id="SSF55469">
    <property type="entry name" value="FMN-dependent nitroreductase-like"/>
    <property type="match status" value="1"/>
</dbReference>
<reference evidence="8" key="1">
    <citation type="submission" date="2016-10" db="EMBL/GenBank/DDBJ databases">
        <authorList>
            <person name="Varghese N."/>
            <person name="Submissions S."/>
        </authorList>
    </citation>
    <scope>NUCLEOTIDE SEQUENCE [LARGE SCALE GENOMIC DNA]</scope>
    <source>
        <strain evidence="8">CGMCC 1.11014</strain>
    </source>
</reference>
<sequence length="198" mass="22030">MEQCVCGDAVRDVIFREARSQNRWQARGVDPGLLREVYELMKWGPTSMNTAPLRLLFLCTERAKQRLAPALAPGNVDKALTAPVVAVVAYDSAFYDKLPFLFPHRPRAGDMFRDDARLSEATAFRNGTLQGAYLMIAARMAGLDCGPMSGFNEELVNQTFFAGRTWKVNFLCGLGYGDPAGLFPRHPKLAFEEVCEFA</sequence>
<dbReference type="PANTHER" id="PTHR43543:SF1">
    <property type="entry name" value="MALONIC SEMIALDEHYDE REDUCTASE RUTE-RELATED"/>
    <property type="match status" value="1"/>
</dbReference>
<evidence type="ECO:0000256" key="2">
    <source>
        <dbReference type="ARBA" id="ARBA00022643"/>
    </source>
</evidence>
<evidence type="ECO:0000256" key="1">
    <source>
        <dbReference type="ARBA" id="ARBA00022630"/>
    </source>
</evidence>
<keyword evidence="8" id="KW-1185">Reference proteome</keyword>
<evidence type="ECO:0000313" key="7">
    <source>
        <dbReference type="EMBL" id="SFV11452.1"/>
    </source>
</evidence>
<keyword evidence="5" id="KW-0520">NAD</keyword>